<dbReference type="AlphaFoldDB" id="A0A3P8V0G6"/>
<dbReference type="OMA" id="VKLILCH"/>
<dbReference type="InterPro" id="IPR027417">
    <property type="entry name" value="P-loop_NTPase"/>
</dbReference>
<dbReference type="SMART" id="SM00449">
    <property type="entry name" value="SPRY"/>
    <property type="match status" value="1"/>
</dbReference>
<feature type="compositionally biased region" description="Basic residues" evidence="3">
    <location>
        <begin position="559"/>
        <end position="568"/>
    </location>
</feature>
<dbReference type="InterPro" id="IPR035778">
    <property type="entry name" value="SPRY_hnRNP_U"/>
</dbReference>
<dbReference type="InterPro" id="IPR013320">
    <property type="entry name" value="ConA-like_dom_sf"/>
</dbReference>
<dbReference type="PANTHER" id="PTHR12381:SF66">
    <property type="entry name" value="HETEROGENEOUS NUCLEAR RIBONUCLEOPROTEIN U-LIKE PROTEIN 2"/>
    <property type="match status" value="1"/>
</dbReference>
<reference evidence="5" key="3">
    <citation type="submission" date="2025-09" db="UniProtKB">
        <authorList>
            <consortium name="Ensembl"/>
        </authorList>
    </citation>
    <scope>IDENTIFICATION</scope>
</reference>
<evidence type="ECO:0000313" key="6">
    <source>
        <dbReference type="Proteomes" id="UP000265120"/>
    </source>
</evidence>
<dbReference type="InterPro" id="IPR036361">
    <property type="entry name" value="SAP_dom_sf"/>
</dbReference>
<keyword evidence="2" id="KW-0539">Nucleus</keyword>
<comment type="subcellular location">
    <subcellularLocation>
        <location evidence="1">Nucleus</location>
    </subcellularLocation>
</comment>
<evidence type="ECO:0000256" key="2">
    <source>
        <dbReference type="ARBA" id="ARBA00023242"/>
    </source>
</evidence>
<feature type="region of interest" description="Disordered" evidence="3">
    <location>
        <begin position="43"/>
        <end position="63"/>
    </location>
</feature>
<name>A0A3P8V0G6_CYNSE</name>
<dbReference type="GO" id="GO:0005634">
    <property type="term" value="C:nucleus"/>
    <property type="evidence" value="ECO:0007669"/>
    <property type="project" value="UniProtKB-SubCell"/>
</dbReference>
<dbReference type="Pfam" id="PF02037">
    <property type="entry name" value="SAP"/>
    <property type="match status" value="1"/>
</dbReference>
<dbReference type="SUPFAM" id="SSF49899">
    <property type="entry name" value="Concanavalin A-like lectins/glucanases"/>
    <property type="match status" value="1"/>
</dbReference>
<feature type="region of interest" description="Disordered" evidence="3">
    <location>
        <begin position="145"/>
        <end position="164"/>
    </location>
</feature>
<evidence type="ECO:0000256" key="3">
    <source>
        <dbReference type="SAM" id="MobiDB-lite"/>
    </source>
</evidence>
<dbReference type="STRING" id="244447.ENSCSEP00000008898"/>
<evidence type="ECO:0000259" key="4">
    <source>
        <dbReference type="PROSITE" id="PS50800"/>
    </source>
</evidence>
<dbReference type="SUPFAM" id="SSF52540">
    <property type="entry name" value="P-loop containing nucleoside triphosphate hydrolases"/>
    <property type="match status" value="1"/>
</dbReference>
<dbReference type="Gene3D" id="1.10.720.30">
    <property type="entry name" value="SAP domain"/>
    <property type="match status" value="1"/>
</dbReference>
<accession>A0A3P8V0G6</accession>
<keyword evidence="6" id="KW-1185">Reference proteome</keyword>
<evidence type="ECO:0000313" key="5">
    <source>
        <dbReference type="Ensembl" id="ENSCSEP00000008898.1"/>
    </source>
</evidence>
<dbReference type="PANTHER" id="PTHR12381">
    <property type="entry name" value="HETEROGENEOUS NUCLEAR RIBONUCLEOPROTEIN U FAMILY MEMBER"/>
    <property type="match status" value="1"/>
</dbReference>
<dbReference type="InterPro" id="IPR003034">
    <property type="entry name" value="SAP_dom"/>
</dbReference>
<dbReference type="Proteomes" id="UP000265120">
    <property type="component" value="Chromosome 15"/>
</dbReference>
<sequence length="612" mass="68474">MKLADVKKLKVAELRSKLKEVGLDSKGLKTELVDRLWSAVQDGLEEEENTSLHTKQHDSSPISAALTDTAEVRDLAVTDVEVNASCGLREYRDSGTQTESDAAQSAPQHGSECSTKPVRSFQSAEETGGGRGRAFYEFKEEIRYKRAKSPQPPEGRDLSEEWDEDQVHLNPPDSHLHFELSSDGCCGKPRFWNQFPSLWSGCRLSHGVLQGNVGFEVRLERKLLNTQPEEQEDMETYGVRVGWSVVEDSLLLGEDGLSFAYDGRGMKVSGGKEEEFGEVLSEGDIIGCYASFSKDGSVQLSFHKNGRFMGVAFSFSTSLLESHPLFPHVLCKSCSLRILLDPSAPPWYPSPAGFTPIAALPAAQRLQSTLSPSTRAECEVLLMVGFPGSGKTHWARTHIRQHPEKHYRLLGTEDFLCDGQSDGQRDIRLRQASHCLTELIKLAAQTSGNYILDQNNILFSARRHKLQLFSGFRRKVVVVFPSADEWKKRLMLHQTSEGEQIPQTALLKLQVSCTLPEEQSDLTEEVQYVELPQEQAQTLLQEYKDCARRLLPPVPTQKKQPRMYKKRPYPPGPPPPAPLKFSWAGRNGHYVSKPSDLHSKHTPGYCGDKNKN</sequence>
<dbReference type="Pfam" id="PF00622">
    <property type="entry name" value="SPRY"/>
    <property type="match status" value="1"/>
</dbReference>
<feature type="domain" description="SAP" evidence="4">
    <location>
        <begin position="6"/>
        <end position="40"/>
    </location>
</feature>
<evidence type="ECO:0000256" key="1">
    <source>
        <dbReference type="ARBA" id="ARBA00004123"/>
    </source>
</evidence>
<dbReference type="InterPro" id="IPR003877">
    <property type="entry name" value="SPRY_dom"/>
</dbReference>
<organism evidence="5 6">
    <name type="scientific">Cynoglossus semilaevis</name>
    <name type="common">Tongue sole</name>
    <dbReference type="NCBI Taxonomy" id="244447"/>
    <lineage>
        <taxon>Eukaryota</taxon>
        <taxon>Metazoa</taxon>
        <taxon>Chordata</taxon>
        <taxon>Craniata</taxon>
        <taxon>Vertebrata</taxon>
        <taxon>Euteleostomi</taxon>
        <taxon>Actinopterygii</taxon>
        <taxon>Neopterygii</taxon>
        <taxon>Teleostei</taxon>
        <taxon>Neoteleostei</taxon>
        <taxon>Acanthomorphata</taxon>
        <taxon>Carangaria</taxon>
        <taxon>Pleuronectiformes</taxon>
        <taxon>Pleuronectoidei</taxon>
        <taxon>Cynoglossidae</taxon>
        <taxon>Cynoglossinae</taxon>
        <taxon>Cynoglossus</taxon>
    </lineage>
</organism>
<protein>
    <submittedName>
        <fullName evidence="5">Si:ch211-107m4.1</fullName>
    </submittedName>
</protein>
<feature type="region of interest" description="Disordered" evidence="3">
    <location>
        <begin position="91"/>
        <end position="132"/>
    </location>
</feature>
<proteinExistence type="predicted"/>
<feature type="compositionally biased region" description="Polar residues" evidence="3">
    <location>
        <begin position="94"/>
        <end position="114"/>
    </location>
</feature>
<dbReference type="SUPFAM" id="SSF68906">
    <property type="entry name" value="SAP domain"/>
    <property type="match status" value="1"/>
</dbReference>
<dbReference type="Ensembl" id="ENSCSET00000008995.1">
    <property type="protein sequence ID" value="ENSCSEP00000008898.1"/>
    <property type="gene ID" value="ENSCSEG00000005686.1"/>
</dbReference>
<reference evidence="5 6" key="1">
    <citation type="journal article" date="2014" name="Nat. Genet.">
        <title>Whole-genome sequence of a flatfish provides insights into ZW sex chromosome evolution and adaptation to a benthic lifestyle.</title>
        <authorList>
            <person name="Chen S."/>
            <person name="Zhang G."/>
            <person name="Shao C."/>
            <person name="Huang Q."/>
            <person name="Liu G."/>
            <person name="Zhang P."/>
            <person name="Song W."/>
            <person name="An N."/>
            <person name="Chalopin D."/>
            <person name="Volff J.N."/>
            <person name="Hong Y."/>
            <person name="Li Q."/>
            <person name="Sha Z."/>
            <person name="Zhou H."/>
            <person name="Xie M."/>
            <person name="Yu Q."/>
            <person name="Liu Y."/>
            <person name="Xiang H."/>
            <person name="Wang N."/>
            <person name="Wu K."/>
            <person name="Yang C."/>
            <person name="Zhou Q."/>
            <person name="Liao X."/>
            <person name="Yang L."/>
            <person name="Hu Q."/>
            <person name="Zhang J."/>
            <person name="Meng L."/>
            <person name="Jin L."/>
            <person name="Tian Y."/>
            <person name="Lian J."/>
            <person name="Yang J."/>
            <person name="Miao G."/>
            <person name="Liu S."/>
            <person name="Liang Z."/>
            <person name="Yan F."/>
            <person name="Li Y."/>
            <person name="Sun B."/>
            <person name="Zhang H."/>
            <person name="Zhang J."/>
            <person name="Zhu Y."/>
            <person name="Du M."/>
            <person name="Zhao Y."/>
            <person name="Schartl M."/>
            <person name="Tang Q."/>
            <person name="Wang J."/>
        </authorList>
    </citation>
    <scope>NUCLEOTIDE SEQUENCE</scope>
</reference>
<dbReference type="GO" id="GO:0003723">
    <property type="term" value="F:RNA binding"/>
    <property type="evidence" value="ECO:0007669"/>
    <property type="project" value="TreeGrafter"/>
</dbReference>
<reference evidence="5" key="2">
    <citation type="submission" date="2025-08" db="UniProtKB">
        <authorList>
            <consortium name="Ensembl"/>
        </authorList>
    </citation>
    <scope>IDENTIFICATION</scope>
</reference>
<dbReference type="PROSITE" id="PS50800">
    <property type="entry name" value="SAP"/>
    <property type="match status" value="1"/>
</dbReference>
<dbReference type="GeneTree" id="ENSGT00940000160376"/>
<dbReference type="FunCoup" id="A0A3P8V0G6">
    <property type="interactions" value="7"/>
</dbReference>
<dbReference type="InterPro" id="IPR043136">
    <property type="entry name" value="B30.2/SPRY_sf"/>
</dbReference>
<dbReference type="Gene3D" id="2.60.120.920">
    <property type="match status" value="1"/>
</dbReference>
<dbReference type="SMART" id="SM00513">
    <property type="entry name" value="SAP"/>
    <property type="match status" value="1"/>
</dbReference>
<dbReference type="Gene3D" id="3.40.50.300">
    <property type="entry name" value="P-loop containing nucleotide triphosphate hydrolases"/>
    <property type="match status" value="1"/>
</dbReference>
<feature type="compositionally biased region" description="Pro residues" evidence="3">
    <location>
        <begin position="569"/>
        <end position="578"/>
    </location>
</feature>
<dbReference type="GO" id="GO:0000380">
    <property type="term" value="P:alternative mRNA splicing, via spliceosome"/>
    <property type="evidence" value="ECO:0007669"/>
    <property type="project" value="TreeGrafter"/>
</dbReference>
<dbReference type="Pfam" id="PF13671">
    <property type="entry name" value="AAA_33"/>
    <property type="match status" value="1"/>
</dbReference>
<feature type="region of interest" description="Disordered" evidence="3">
    <location>
        <begin position="552"/>
        <end position="612"/>
    </location>
</feature>
<dbReference type="InParanoid" id="A0A3P8V0G6"/>
<dbReference type="CDD" id="cd12884">
    <property type="entry name" value="SPRY_hnRNP"/>
    <property type="match status" value="1"/>
</dbReference>